<reference evidence="3" key="1">
    <citation type="submission" date="2023-06" db="EMBL/GenBank/DDBJ databases">
        <title>Genomic of Agaribacillus aureum.</title>
        <authorList>
            <person name="Wang G."/>
        </authorList>
    </citation>
    <scope>NUCLEOTIDE SEQUENCE</scope>
    <source>
        <strain evidence="3">BMA12</strain>
    </source>
</reference>
<name>A0ABT8L8V2_9BACT</name>
<evidence type="ECO:0000259" key="2">
    <source>
        <dbReference type="Pfam" id="PF13229"/>
    </source>
</evidence>
<dbReference type="NCBIfam" id="TIGR03804">
    <property type="entry name" value="para_beta_helix"/>
    <property type="match status" value="1"/>
</dbReference>
<proteinExistence type="predicted"/>
<dbReference type="InterPro" id="IPR012334">
    <property type="entry name" value="Pectin_lyas_fold"/>
</dbReference>
<evidence type="ECO:0000313" key="4">
    <source>
        <dbReference type="Proteomes" id="UP001172083"/>
    </source>
</evidence>
<dbReference type="Gene3D" id="2.160.20.10">
    <property type="entry name" value="Single-stranded right-handed beta-helix, Pectin lyase-like"/>
    <property type="match status" value="1"/>
</dbReference>
<dbReference type="EMBL" id="JAUJEB010000004">
    <property type="protein sequence ID" value="MDN5214189.1"/>
    <property type="molecule type" value="Genomic_DNA"/>
</dbReference>
<evidence type="ECO:0000256" key="1">
    <source>
        <dbReference type="SAM" id="Phobius"/>
    </source>
</evidence>
<keyword evidence="4" id="KW-1185">Reference proteome</keyword>
<dbReference type="Proteomes" id="UP001172083">
    <property type="component" value="Unassembled WGS sequence"/>
</dbReference>
<dbReference type="InterPro" id="IPR022441">
    <property type="entry name" value="Para_beta_helix_rpt-2"/>
</dbReference>
<keyword evidence="1" id="KW-1133">Transmembrane helix</keyword>
<feature type="domain" description="Right handed beta helix" evidence="2">
    <location>
        <begin position="173"/>
        <end position="327"/>
    </location>
</feature>
<accession>A0ABT8L8V2</accession>
<dbReference type="InterPro" id="IPR039448">
    <property type="entry name" value="Beta_helix"/>
</dbReference>
<keyword evidence="1" id="KW-0472">Membrane</keyword>
<dbReference type="Pfam" id="PF13229">
    <property type="entry name" value="Beta_helix"/>
    <property type="match status" value="1"/>
</dbReference>
<dbReference type="SUPFAM" id="SSF51126">
    <property type="entry name" value="Pectin lyase-like"/>
    <property type="match status" value="1"/>
</dbReference>
<dbReference type="InterPro" id="IPR006626">
    <property type="entry name" value="PbH1"/>
</dbReference>
<dbReference type="InterPro" id="IPR011050">
    <property type="entry name" value="Pectin_lyase_fold/virulence"/>
</dbReference>
<sequence length="495" mass="54771">METYIKKNSRKTVRIKRVLGLGLICLSVLLLFSTVFIMACQPKTVPGKTYYISSSAGDDSADGLTTLTPLKSFENLEGHVFSPGDKILFKRGDQFGRLYLKDMGNGTADNPIILGAYGEANLPNPILDAKGTQAKTLYITNMSHWTVQDLKIQGSTSHQFLINPQNAFCDGIKILRCHINGDKGKNAIRFETNPKGPEYYGCRNIEIAYCYIENAGQGLDDISDGINAPNIQLNAYIHHNEFYNNVSEAIDLSAGKNHRVEYNKINGNGYIHSGGIKTHALTGNQIHDTENITIGYNIIYNCIQHGIAIQDARNVKVFNNTVYHNHKDSKVALLLGTANEAQYKSENWVSGNKITNNIFVGNTHNPKQTVIRFTGDRMGSPSTIWNDTANFKIQNNIIYGGEDKPALLVRIRKKSFIDFFNVPVEGAQTIEDFFKLHNNNIAVNPDFQDPDKGDFSLSPNSPAINKGIAHDTKTDVMGNPVVSKPDLGALESNIQ</sequence>
<gene>
    <name evidence="3" type="ORF">QQ020_19080</name>
</gene>
<dbReference type="RefSeq" id="WP_346759524.1">
    <property type="nucleotide sequence ID" value="NZ_JAUJEB010000004.1"/>
</dbReference>
<keyword evidence="1" id="KW-0812">Transmembrane</keyword>
<protein>
    <submittedName>
        <fullName evidence="3">Right-handed parallel beta-helix repeat-containing protein</fullName>
    </submittedName>
</protein>
<comment type="caution">
    <text evidence="3">The sequence shown here is derived from an EMBL/GenBank/DDBJ whole genome shotgun (WGS) entry which is preliminary data.</text>
</comment>
<evidence type="ECO:0000313" key="3">
    <source>
        <dbReference type="EMBL" id="MDN5214189.1"/>
    </source>
</evidence>
<dbReference type="SMART" id="SM00710">
    <property type="entry name" value="PbH1"/>
    <property type="match status" value="7"/>
</dbReference>
<organism evidence="3 4">
    <name type="scientific">Agaribacillus aureus</name>
    <dbReference type="NCBI Taxonomy" id="3051825"/>
    <lineage>
        <taxon>Bacteria</taxon>
        <taxon>Pseudomonadati</taxon>
        <taxon>Bacteroidota</taxon>
        <taxon>Cytophagia</taxon>
        <taxon>Cytophagales</taxon>
        <taxon>Splendidivirgaceae</taxon>
        <taxon>Agaribacillus</taxon>
    </lineage>
</organism>
<feature type="transmembrane region" description="Helical" evidence="1">
    <location>
        <begin position="21"/>
        <end position="39"/>
    </location>
</feature>